<gene>
    <name evidence="1" type="ORF">L1987_47949</name>
</gene>
<evidence type="ECO:0000313" key="1">
    <source>
        <dbReference type="EMBL" id="KAI3773422.1"/>
    </source>
</evidence>
<dbReference type="EMBL" id="CM042033">
    <property type="protein sequence ID" value="KAI3773422.1"/>
    <property type="molecule type" value="Genomic_DNA"/>
</dbReference>
<accession>A0ACB9FQN3</accession>
<evidence type="ECO:0000313" key="2">
    <source>
        <dbReference type="Proteomes" id="UP001056120"/>
    </source>
</evidence>
<sequence length="137" mass="15376">MVVVYGFCSSPASKNRWMSTAIVGDFRSFESKKTLIVGSGEKPDANQESKRSCKQRCSQFQGLIHKQSMVVSGQGHRRHRILGISRSGVPVVPIVPLRKSNGQMMATTSGRRLPVEMWAEAMMSCWRWSVFGRRDKA</sequence>
<dbReference type="Proteomes" id="UP001056120">
    <property type="component" value="Linkage Group LG16"/>
</dbReference>
<comment type="caution">
    <text evidence="1">The sequence shown here is derived from an EMBL/GenBank/DDBJ whole genome shotgun (WGS) entry which is preliminary data.</text>
</comment>
<keyword evidence="2" id="KW-1185">Reference proteome</keyword>
<proteinExistence type="predicted"/>
<reference evidence="1 2" key="2">
    <citation type="journal article" date="2022" name="Mol. Ecol. Resour.">
        <title>The genomes of chicory, endive, great burdock and yacon provide insights into Asteraceae paleo-polyploidization history and plant inulin production.</title>
        <authorList>
            <person name="Fan W."/>
            <person name="Wang S."/>
            <person name="Wang H."/>
            <person name="Wang A."/>
            <person name="Jiang F."/>
            <person name="Liu H."/>
            <person name="Zhao H."/>
            <person name="Xu D."/>
            <person name="Zhang Y."/>
        </authorList>
    </citation>
    <scope>NUCLEOTIDE SEQUENCE [LARGE SCALE GENOMIC DNA]</scope>
    <source>
        <strain evidence="2">cv. Yunnan</strain>
        <tissue evidence="1">Leaves</tissue>
    </source>
</reference>
<name>A0ACB9FQN3_9ASTR</name>
<reference evidence="2" key="1">
    <citation type="journal article" date="2022" name="Mol. Ecol. Resour.">
        <title>The genomes of chicory, endive, great burdock and yacon provide insights into Asteraceae palaeo-polyploidization history and plant inulin production.</title>
        <authorList>
            <person name="Fan W."/>
            <person name="Wang S."/>
            <person name="Wang H."/>
            <person name="Wang A."/>
            <person name="Jiang F."/>
            <person name="Liu H."/>
            <person name="Zhao H."/>
            <person name="Xu D."/>
            <person name="Zhang Y."/>
        </authorList>
    </citation>
    <scope>NUCLEOTIDE SEQUENCE [LARGE SCALE GENOMIC DNA]</scope>
    <source>
        <strain evidence="2">cv. Yunnan</strain>
    </source>
</reference>
<organism evidence="1 2">
    <name type="scientific">Smallanthus sonchifolius</name>
    <dbReference type="NCBI Taxonomy" id="185202"/>
    <lineage>
        <taxon>Eukaryota</taxon>
        <taxon>Viridiplantae</taxon>
        <taxon>Streptophyta</taxon>
        <taxon>Embryophyta</taxon>
        <taxon>Tracheophyta</taxon>
        <taxon>Spermatophyta</taxon>
        <taxon>Magnoliopsida</taxon>
        <taxon>eudicotyledons</taxon>
        <taxon>Gunneridae</taxon>
        <taxon>Pentapetalae</taxon>
        <taxon>asterids</taxon>
        <taxon>campanulids</taxon>
        <taxon>Asterales</taxon>
        <taxon>Asteraceae</taxon>
        <taxon>Asteroideae</taxon>
        <taxon>Heliantheae alliance</taxon>
        <taxon>Millerieae</taxon>
        <taxon>Smallanthus</taxon>
    </lineage>
</organism>
<protein>
    <submittedName>
        <fullName evidence="1">Uncharacterized protein</fullName>
    </submittedName>
</protein>